<dbReference type="OrthoDB" id="10263003at2759"/>
<dbReference type="SUPFAM" id="SSF160527">
    <property type="entry name" value="V-type ATPase subunit E-like"/>
    <property type="match status" value="1"/>
</dbReference>
<sequence>MALNDAEVRKQIEHMMAFIEQEAKEKVEEIDAKAEEEFNIEKGRLVQQERLKIMNFYEKKEKQVELQKKIQRSNQLNQSRLKTLKAQDDHIKVLLDDAVKQLGKVTQDKTQYSQVVKGLITQGLFQLLEPSVSIRCRQQDLDILKGVKDAAVEEYKKATKKSVELIIDEQTFLGSDCAGGVELLAKQGRIKVVNTLESRLEMMSKQMMPEIRGTLFGANARRAFFD</sequence>
<evidence type="ECO:0000313" key="5">
    <source>
        <dbReference type="EMBL" id="PFX28085.1"/>
    </source>
</evidence>
<evidence type="ECO:0000256" key="1">
    <source>
        <dbReference type="ARBA" id="ARBA00005901"/>
    </source>
</evidence>
<dbReference type="FunFam" id="3.30.2320.30:FF:000001">
    <property type="entry name" value="V-type proton atpase subunit e 1"/>
    <property type="match status" value="1"/>
</dbReference>
<keyword evidence="6" id="KW-1185">Reference proteome</keyword>
<evidence type="ECO:0000313" key="6">
    <source>
        <dbReference type="Proteomes" id="UP000225706"/>
    </source>
</evidence>
<dbReference type="GO" id="GO:0033178">
    <property type="term" value="C:proton-transporting two-sector ATPase complex, catalytic domain"/>
    <property type="evidence" value="ECO:0007669"/>
    <property type="project" value="InterPro"/>
</dbReference>
<protein>
    <submittedName>
        <fullName evidence="5">V-type proton ATPase subunit E</fullName>
    </submittedName>
</protein>
<comment type="caution">
    <text evidence="5">The sequence shown here is derived from an EMBL/GenBank/DDBJ whole genome shotgun (WGS) entry which is preliminary data.</text>
</comment>
<proteinExistence type="inferred from homology"/>
<keyword evidence="3" id="KW-0406">Ion transport</keyword>
<dbReference type="EMBL" id="LSMT01000090">
    <property type="protein sequence ID" value="PFX28085.1"/>
    <property type="molecule type" value="Genomic_DNA"/>
</dbReference>
<dbReference type="STRING" id="50429.A0A2B4SI00"/>
<gene>
    <name evidence="5" type="primary">Vha26</name>
    <name evidence="5" type="ORF">AWC38_SpisGene7193</name>
</gene>
<evidence type="ECO:0000256" key="2">
    <source>
        <dbReference type="ARBA" id="ARBA00022448"/>
    </source>
</evidence>
<dbReference type="Proteomes" id="UP000225706">
    <property type="component" value="Unassembled WGS sequence"/>
</dbReference>
<keyword evidence="4" id="KW-0175">Coiled coil</keyword>
<dbReference type="GO" id="GO:0046961">
    <property type="term" value="F:proton-transporting ATPase activity, rotational mechanism"/>
    <property type="evidence" value="ECO:0007669"/>
    <property type="project" value="InterPro"/>
</dbReference>
<keyword evidence="2" id="KW-0813">Transport</keyword>
<evidence type="ECO:0000256" key="4">
    <source>
        <dbReference type="SAM" id="Coils"/>
    </source>
</evidence>
<dbReference type="Gene3D" id="3.30.2320.30">
    <property type="entry name" value="ATP synthase, E subunit, C-terminal"/>
    <property type="match status" value="1"/>
</dbReference>
<dbReference type="Pfam" id="PF01991">
    <property type="entry name" value="vATP-synt_E"/>
    <property type="match status" value="1"/>
</dbReference>
<dbReference type="InterPro" id="IPR038495">
    <property type="entry name" value="ATPase_E_C"/>
</dbReference>
<name>A0A2B4SI00_STYPI</name>
<dbReference type="Gene3D" id="6.10.250.1620">
    <property type="match status" value="1"/>
</dbReference>
<feature type="coiled-coil region" evidence="4">
    <location>
        <begin position="9"/>
        <end position="36"/>
    </location>
</feature>
<dbReference type="InterPro" id="IPR002842">
    <property type="entry name" value="ATPase_V1_Esu"/>
</dbReference>
<dbReference type="HAMAP" id="MF_00311">
    <property type="entry name" value="ATP_synth_E_arch"/>
    <property type="match status" value="1"/>
</dbReference>
<accession>A0A2B4SI00</accession>
<organism evidence="5 6">
    <name type="scientific">Stylophora pistillata</name>
    <name type="common">Smooth cauliflower coral</name>
    <dbReference type="NCBI Taxonomy" id="50429"/>
    <lineage>
        <taxon>Eukaryota</taxon>
        <taxon>Metazoa</taxon>
        <taxon>Cnidaria</taxon>
        <taxon>Anthozoa</taxon>
        <taxon>Hexacorallia</taxon>
        <taxon>Scleractinia</taxon>
        <taxon>Astrocoeniina</taxon>
        <taxon>Pocilloporidae</taxon>
        <taxon>Stylophora</taxon>
    </lineage>
</organism>
<dbReference type="PANTHER" id="PTHR45715">
    <property type="entry name" value="ATPASE H+-TRANSPORTING V1 SUBUNIT E1A-RELATED"/>
    <property type="match status" value="1"/>
</dbReference>
<comment type="similarity">
    <text evidence="1">Belongs to the V-ATPase E subunit family.</text>
</comment>
<dbReference type="AlphaFoldDB" id="A0A2B4SI00"/>
<reference evidence="6" key="1">
    <citation type="journal article" date="2017" name="bioRxiv">
        <title>Comparative analysis of the genomes of Stylophora pistillata and Acropora digitifera provides evidence for extensive differences between species of corals.</title>
        <authorList>
            <person name="Voolstra C.R."/>
            <person name="Li Y."/>
            <person name="Liew Y.J."/>
            <person name="Baumgarten S."/>
            <person name="Zoccola D."/>
            <person name="Flot J.-F."/>
            <person name="Tambutte S."/>
            <person name="Allemand D."/>
            <person name="Aranda M."/>
        </authorList>
    </citation>
    <scope>NUCLEOTIDE SEQUENCE [LARGE SCALE GENOMIC DNA]</scope>
</reference>
<evidence type="ECO:0000256" key="3">
    <source>
        <dbReference type="ARBA" id="ARBA00023065"/>
    </source>
</evidence>